<dbReference type="STRING" id="983506.L8X371"/>
<feature type="compositionally biased region" description="Acidic residues" evidence="8">
    <location>
        <begin position="179"/>
        <end position="188"/>
    </location>
</feature>
<dbReference type="Pfam" id="PF08648">
    <property type="entry name" value="SNRNP27"/>
    <property type="match status" value="1"/>
</dbReference>
<evidence type="ECO:0000313" key="11">
    <source>
        <dbReference type="Proteomes" id="UP000011668"/>
    </source>
</evidence>
<feature type="region of interest" description="Disordered" evidence="8">
    <location>
        <begin position="205"/>
        <end position="244"/>
    </location>
</feature>
<reference evidence="10 11" key="1">
    <citation type="journal article" date="2013" name="Nat. Commun.">
        <title>The evolution and pathogenic mechanisms of the rice sheath blight pathogen.</title>
        <authorList>
            <person name="Zheng A."/>
            <person name="Lin R."/>
            <person name="Xu L."/>
            <person name="Qin P."/>
            <person name="Tang C."/>
            <person name="Ai P."/>
            <person name="Zhang D."/>
            <person name="Liu Y."/>
            <person name="Sun Z."/>
            <person name="Feng H."/>
            <person name="Wang Y."/>
            <person name="Chen Y."/>
            <person name="Liang X."/>
            <person name="Fu R."/>
            <person name="Li Q."/>
            <person name="Zhang J."/>
            <person name="Yu X."/>
            <person name="Xie Z."/>
            <person name="Ding L."/>
            <person name="Guan P."/>
            <person name="Tang J."/>
            <person name="Liang Y."/>
            <person name="Wang S."/>
            <person name="Deng Q."/>
            <person name="Li S."/>
            <person name="Zhu J."/>
            <person name="Wang L."/>
            <person name="Liu H."/>
            <person name="Li P."/>
        </authorList>
    </citation>
    <scope>NUCLEOTIDE SEQUENCE [LARGE SCALE GENOMIC DNA]</scope>
    <source>
        <strain evidence="11">AG-1 IA</strain>
    </source>
</reference>
<evidence type="ECO:0000313" key="10">
    <source>
        <dbReference type="EMBL" id="ELU44741.1"/>
    </source>
</evidence>
<dbReference type="PANTHER" id="PTHR31077:SF1">
    <property type="entry name" value="U4_U6.U5 SMALL NUCLEAR RIBONUCLEOPROTEIN 27 KDA PROTEIN"/>
    <property type="match status" value="1"/>
</dbReference>
<keyword evidence="5" id="KW-0507">mRNA processing</keyword>
<evidence type="ECO:0000259" key="9">
    <source>
        <dbReference type="Pfam" id="PF08648"/>
    </source>
</evidence>
<accession>L8X371</accession>
<proteinExistence type="inferred from homology"/>
<organism evidence="10 11">
    <name type="scientific">Thanatephorus cucumeris (strain AG1-IA)</name>
    <name type="common">Rice sheath blight fungus</name>
    <name type="synonym">Rhizoctonia solani</name>
    <dbReference type="NCBI Taxonomy" id="983506"/>
    <lineage>
        <taxon>Eukaryota</taxon>
        <taxon>Fungi</taxon>
        <taxon>Dikarya</taxon>
        <taxon>Basidiomycota</taxon>
        <taxon>Agaricomycotina</taxon>
        <taxon>Agaricomycetes</taxon>
        <taxon>Cantharellales</taxon>
        <taxon>Ceratobasidiaceae</taxon>
        <taxon>Rhizoctonia</taxon>
        <taxon>Rhizoctonia solani AG-1</taxon>
    </lineage>
</organism>
<comment type="subcellular location">
    <subcellularLocation>
        <location evidence="2">Nucleus</location>
    </subcellularLocation>
</comment>
<comment type="subunit">
    <text evidence="4">Part of a tri-snRNP complex.</text>
</comment>
<gene>
    <name evidence="10" type="ORF">AG1IA_01222</name>
</gene>
<keyword evidence="6" id="KW-0508">mRNA splicing</keyword>
<comment type="caution">
    <text evidence="10">The sequence shown here is derived from an EMBL/GenBank/DDBJ whole genome shotgun (WGS) entry which is preliminary data.</text>
</comment>
<dbReference type="AlphaFoldDB" id="L8X371"/>
<dbReference type="Proteomes" id="UP000011668">
    <property type="component" value="Unassembled WGS sequence"/>
</dbReference>
<evidence type="ECO:0000256" key="2">
    <source>
        <dbReference type="ARBA" id="ARBA00004123"/>
    </source>
</evidence>
<feature type="region of interest" description="Disordered" evidence="8">
    <location>
        <begin position="154"/>
        <end position="188"/>
    </location>
</feature>
<sequence>MVANQKLPPRTGLNCYFVCSRCLTAAEDSVSEEAREMREIGTETVVGIGTTTAGTRGIGEPEIAMVETTMAAANAGEAVLGVPDEVAAAREIEMEETDGTILEGTMTGGNTGETTEPDTMMIVAQLEGMTAAVLVTTGTRTGIHASENLVWKIHQRPPNGPPPPEPDAPPPRDSNVGGEIEEGEDMEEDEEDMMAAMGFGGFDTLQGKSVNGNQQGAANVKKQRTWRQYMNRKGGFNRPLDKVK</sequence>
<comment type="similarity">
    <text evidence="3">Belongs to the SNUT3 family.</text>
</comment>
<dbReference type="GO" id="GO:0071011">
    <property type="term" value="C:precatalytic spliceosome"/>
    <property type="evidence" value="ECO:0007669"/>
    <property type="project" value="TreeGrafter"/>
</dbReference>
<evidence type="ECO:0000256" key="7">
    <source>
        <dbReference type="ARBA" id="ARBA00023242"/>
    </source>
</evidence>
<dbReference type="EMBL" id="AFRT01000277">
    <property type="protein sequence ID" value="ELU44741.1"/>
    <property type="molecule type" value="Genomic_DNA"/>
</dbReference>
<evidence type="ECO:0000256" key="5">
    <source>
        <dbReference type="ARBA" id="ARBA00022664"/>
    </source>
</evidence>
<dbReference type="GO" id="GO:0006397">
    <property type="term" value="P:mRNA processing"/>
    <property type="evidence" value="ECO:0007669"/>
    <property type="project" value="UniProtKB-KW"/>
</dbReference>
<dbReference type="PANTHER" id="PTHR31077">
    <property type="entry name" value="U4/U6.U5 SMALL NUCLEAR RIBONUCLEOPROTEIN 27 KDA PROTEIN"/>
    <property type="match status" value="1"/>
</dbReference>
<evidence type="ECO:0000256" key="4">
    <source>
        <dbReference type="ARBA" id="ARBA00011825"/>
    </source>
</evidence>
<dbReference type="GO" id="GO:0008380">
    <property type="term" value="P:RNA splicing"/>
    <property type="evidence" value="ECO:0007669"/>
    <property type="project" value="UniProtKB-KW"/>
</dbReference>
<feature type="compositionally biased region" description="Pro residues" evidence="8">
    <location>
        <begin position="158"/>
        <end position="172"/>
    </location>
</feature>
<evidence type="ECO:0000256" key="6">
    <source>
        <dbReference type="ARBA" id="ARBA00023187"/>
    </source>
</evidence>
<feature type="domain" description="U4/U6.U5 small nuclear ribonucleoprotein 27kDa protein" evidence="9">
    <location>
        <begin position="188"/>
        <end position="242"/>
    </location>
</feature>
<comment type="function">
    <text evidence="1">May play a role in mRNA splicing.</text>
</comment>
<dbReference type="HOGENOM" id="CLU_1138654_0_0_1"/>
<name>L8X371_THACA</name>
<protein>
    <recommendedName>
        <fullName evidence="9">U4/U6.U5 small nuclear ribonucleoprotein 27kDa protein domain-containing protein</fullName>
    </recommendedName>
</protein>
<evidence type="ECO:0000256" key="8">
    <source>
        <dbReference type="SAM" id="MobiDB-lite"/>
    </source>
</evidence>
<keyword evidence="11" id="KW-1185">Reference proteome</keyword>
<dbReference type="OrthoDB" id="21368at2759"/>
<evidence type="ECO:0000256" key="1">
    <source>
        <dbReference type="ARBA" id="ARBA00003632"/>
    </source>
</evidence>
<keyword evidence="7" id="KW-0539">Nucleus</keyword>
<dbReference type="InterPro" id="IPR013957">
    <property type="entry name" value="SNRNP27"/>
</dbReference>
<feature type="compositionally biased region" description="Polar residues" evidence="8">
    <location>
        <begin position="206"/>
        <end position="217"/>
    </location>
</feature>
<evidence type="ECO:0000256" key="3">
    <source>
        <dbReference type="ARBA" id="ARBA00008218"/>
    </source>
</evidence>